<dbReference type="EMBL" id="CP001616">
    <property type="protein sequence ID" value="ACQ93569.1"/>
    <property type="molecule type" value="Genomic_DNA"/>
</dbReference>
<dbReference type="RefSeq" id="WP_015879037.1">
    <property type="nucleotide sequence ID" value="NC_012691.1"/>
</dbReference>
<reference evidence="2" key="1">
    <citation type="submission" date="2009-05" db="EMBL/GenBank/DDBJ databases">
        <title>Complete sequence of Tolumonas auensis DSM 9187.</title>
        <authorList>
            <consortium name="US DOE Joint Genome Institute"/>
            <person name="Lucas S."/>
            <person name="Copeland A."/>
            <person name="Lapidus A."/>
            <person name="Glavina del Rio T."/>
            <person name="Tice H."/>
            <person name="Bruce D."/>
            <person name="Goodwin L."/>
            <person name="Pitluck S."/>
            <person name="Chertkov O."/>
            <person name="Brettin T."/>
            <person name="Detter J.C."/>
            <person name="Han C."/>
            <person name="Larimer F."/>
            <person name="Land M."/>
            <person name="Hauser L."/>
            <person name="Kyrpides N."/>
            <person name="Mikhailova N."/>
            <person name="Spring S."/>
            <person name="Beller H."/>
        </authorList>
    </citation>
    <scope>NUCLEOTIDE SEQUENCE [LARGE SCALE GENOMIC DNA]</scope>
    <source>
        <strain evidence="2">DSM 9187 / TA4</strain>
    </source>
</reference>
<sequence length="303" mass="32779">MHNKLAVSVGVDMGATHIRLCLLASNGDIIETIKEKTAIVVQDGLSSGLISFITNHLVEKHAHVSSIVVGFPASVSNDRKTVISTPNLPCQPTEFNGLADKLEQHFGCKVVFERDVNLQLFYDVSEHQLHHRLVLGFYLGTGFGFSIWVNGAPFVGAHGVAGELGHIPYGDSSVTCGCGNVGCVETNCSGVALRRWYESKERPYSIDQLFSCAKDEPEIKMLVDNCARAIATGINLFDPDVAVLGGGVIDMVDFPLEELIKKTSTYLRKPLPYEKVTFMKASSSSFNGAIGGARMANSMVVIK</sequence>
<dbReference type="KEGG" id="tau:Tola_1970"/>
<keyword evidence="2" id="KW-1185">Reference proteome</keyword>
<protein>
    <submittedName>
        <fullName evidence="1">ROK family protein</fullName>
    </submittedName>
</protein>
<gene>
    <name evidence="1" type="ordered locus">Tola_1970</name>
</gene>
<evidence type="ECO:0000313" key="2">
    <source>
        <dbReference type="Proteomes" id="UP000009073"/>
    </source>
</evidence>
<accession>C4L7F3</accession>
<dbReference type="HOGENOM" id="CLU_036604_0_1_6"/>
<dbReference type="CDD" id="cd24070">
    <property type="entry name" value="ASKHA_NBD_ROK_AlsK"/>
    <property type="match status" value="1"/>
</dbReference>
<dbReference type="eggNOG" id="COG1940">
    <property type="taxonomic scope" value="Bacteria"/>
</dbReference>
<dbReference type="Gene3D" id="3.30.420.40">
    <property type="match status" value="2"/>
</dbReference>
<dbReference type="SUPFAM" id="SSF53067">
    <property type="entry name" value="Actin-like ATPase domain"/>
    <property type="match status" value="1"/>
</dbReference>
<proteinExistence type="predicted"/>
<dbReference type="NCBIfam" id="NF007251">
    <property type="entry name" value="PRK09698.1"/>
    <property type="match status" value="1"/>
</dbReference>
<dbReference type="InterPro" id="IPR043129">
    <property type="entry name" value="ATPase_NBD"/>
</dbReference>
<dbReference type="STRING" id="595494.Tola_1970"/>
<dbReference type="PANTHER" id="PTHR18964:SF174">
    <property type="entry name" value="D-ALLOSE KINASE-RELATED"/>
    <property type="match status" value="1"/>
</dbReference>
<dbReference type="Pfam" id="PF00480">
    <property type="entry name" value="ROK"/>
    <property type="match status" value="1"/>
</dbReference>
<dbReference type="InterPro" id="IPR000600">
    <property type="entry name" value="ROK"/>
</dbReference>
<dbReference type="GO" id="GO:0004396">
    <property type="term" value="F:hexokinase activity"/>
    <property type="evidence" value="ECO:0007669"/>
    <property type="project" value="TreeGrafter"/>
</dbReference>
<name>C4L7F3_TOLAT</name>
<dbReference type="AlphaFoldDB" id="C4L7F3"/>
<dbReference type="OrthoDB" id="9810372at2"/>
<dbReference type="Proteomes" id="UP000009073">
    <property type="component" value="Chromosome"/>
</dbReference>
<reference evidence="1 2" key="2">
    <citation type="journal article" date="2011" name="Stand. Genomic Sci.">
        <title>Complete genome sequence of Tolumonas auensis type strain (TA 4).</title>
        <authorList>
            <person name="Chertkov O."/>
            <person name="Copeland A."/>
            <person name="Lucas S."/>
            <person name="Lapidus A."/>
            <person name="Berry K.W."/>
            <person name="Detter J.C."/>
            <person name="Del Rio T.G."/>
            <person name="Hammon N."/>
            <person name="Dalin E."/>
            <person name="Tice H."/>
            <person name="Pitluck S."/>
            <person name="Richardson P."/>
            <person name="Bruce D."/>
            <person name="Goodwin L."/>
            <person name="Han C."/>
            <person name="Tapia R."/>
            <person name="Saunders E."/>
            <person name="Schmutz J."/>
            <person name="Brettin T."/>
            <person name="Larimer F."/>
            <person name="Land M."/>
            <person name="Hauser L."/>
            <person name="Spring S."/>
            <person name="Rohde M."/>
            <person name="Kyrpides N.C."/>
            <person name="Ivanova N."/>
            <person name="Goker M."/>
            <person name="Beller H.R."/>
            <person name="Klenk H.P."/>
            <person name="Woyke T."/>
        </authorList>
    </citation>
    <scope>NUCLEOTIDE SEQUENCE [LARGE SCALE GENOMIC DNA]</scope>
    <source>
        <strain evidence="2">DSM 9187 / TA4</strain>
    </source>
</reference>
<evidence type="ECO:0000313" key="1">
    <source>
        <dbReference type="EMBL" id="ACQ93569.1"/>
    </source>
</evidence>
<dbReference type="PANTHER" id="PTHR18964">
    <property type="entry name" value="ROK (REPRESSOR, ORF, KINASE) FAMILY"/>
    <property type="match status" value="1"/>
</dbReference>
<organism evidence="1 2">
    <name type="scientific">Tolumonas auensis (strain DSM 9187 / NBRC 110442 / TA 4)</name>
    <dbReference type="NCBI Taxonomy" id="595494"/>
    <lineage>
        <taxon>Bacteria</taxon>
        <taxon>Pseudomonadati</taxon>
        <taxon>Pseudomonadota</taxon>
        <taxon>Gammaproteobacteria</taxon>
        <taxon>Aeromonadales</taxon>
        <taxon>Aeromonadaceae</taxon>
        <taxon>Tolumonas</taxon>
    </lineage>
</organism>